<dbReference type="GeneID" id="30192932"/>
<dbReference type="RefSeq" id="XP_019032336.1">
    <property type="nucleotide sequence ID" value="XM_019175846.1"/>
</dbReference>
<name>A0A1E3JCA3_9TREE</name>
<proteinExistence type="predicted"/>
<accession>A0A1E3JCA3</accession>
<comment type="caution">
    <text evidence="1">The sequence shown here is derived from an EMBL/GenBank/DDBJ whole genome shotgun (WGS) entry which is preliminary data.</text>
</comment>
<dbReference type="AlphaFoldDB" id="A0A1E3JCA3"/>
<evidence type="ECO:0000313" key="2">
    <source>
        <dbReference type="Proteomes" id="UP000094819"/>
    </source>
</evidence>
<organism evidence="1 2">
    <name type="scientific">Cryptococcus wingfieldii CBS 7118</name>
    <dbReference type="NCBI Taxonomy" id="1295528"/>
    <lineage>
        <taxon>Eukaryota</taxon>
        <taxon>Fungi</taxon>
        <taxon>Dikarya</taxon>
        <taxon>Basidiomycota</taxon>
        <taxon>Agaricomycotina</taxon>
        <taxon>Tremellomycetes</taxon>
        <taxon>Tremellales</taxon>
        <taxon>Cryptococcaceae</taxon>
        <taxon>Cryptococcus</taxon>
    </lineage>
</organism>
<protein>
    <submittedName>
        <fullName evidence="1">Uncharacterized protein</fullName>
    </submittedName>
</protein>
<evidence type="ECO:0000313" key="1">
    <source>
        <dbReference type="EMBL" id="ODN98474.1"/>
    </source>
</evidence>
<gene>
    <name evidence="1" type="ORF">L198_03719</name>
</gene>
<dbReference type="EMBL" id="AWGH01000009">
    <property type="protein sequence ID" value="ODN98474.1"/>
    <property type="molecule type" value="Genomic_DNA"/>
</dbReference>
<sequence length="295" mass="31866">MPPVCKPLPQASLVYITPSPATYLPLPTPRNEPQSHSPSGRQIMSFMGDELRKTKAAWNNVEYPAMFEPSEPELLSCTAEVCFVLRSEGFCGSRMVVALPMKLQALILLDPVARRIPFLPHVVACAPGNALAMSIPPVPNSTPAPARQSVIRGLAIVLVDICVVLQSSPCADILFSEQGAVASTWSFCRWSEKRSYKIHLGLSLFPSLARVSLVRVNRTPIPSATQLSFAPLHLSSTTFFPCSHPIPTVADTLIATPRSSLPQQQTRPYSDSTSAPPKFELASACCRMGCVVGGL</sequence>
<dbReference type="Proteomes" id="UP000094819">
    <property type="component" value="Unassembled WGS sequence"/>
</dbReference>
<reference evidence="1 2" key="1">
    <citation type="submission" date="2016-06" db="EMBL/GenBank/DDBJ databases">
        <title>Evolution of pathogenesis and genome organization in the Tremellales.</title>
        <authorList>
            <person name="Cuomo C."/>
            <person name="Litvintseva A."/>
            <person name="Heitman J."/>
            <person name="Chen Y."/>
            <person name="Sun S."/>
            <person name="Springer D."/>
            <person name="Dromer F."/>
            <person name="Young S."/>
            <person name="Zeng Q."/>
            <person name="Chapman S."/>
            <person name="Gujja S."/>
            <person name="Saif S."/>
            <person name="Birren B."/>
        </authorList>
    </citation>
    <scope>NUCLEOTIDE SEQUENCE [LARGE SCALE GENOMIC DNA]</scope>
    <source>
        <strain evidence="1 2">CBS 7118</strain>
    </source>
</reference>
<keyword evidence="2" id="KW-1185">Reference proteome</keyword>